<proteinExistence type="predicted"/>
<evidence type="ECO:0000313" key="2">
    <source>
        <dbReference type="Proteomes" id="UP001418222"/>
    </source>
</evidence>
<organism evidence="1 2">
    <name type="scientific">Platanthera zijinensis</name>
    <dbReference type="NCBI Taxonomy" id="2320716"/>
    <lineage>
        <taxon>Eukaryota</taxon>
        <taxon>Viridiplantae</taxon>
        <taxon>Streptophyta</taxon>
        <taxon>Embryophyta</taxon>
        <taxon>Tracheophyta</taxon>
        <taxon>Spermatophyta</taxon>
        <taxon>Magnoliopsida</taxon>
        <taxon>Liliopsida</taxon>
        <taxon>Asparagales</taxon>
        <taxon>Orchidaceae</taxon>
        <taxon>Orchidoideae</taxon>
        <taxon>Orchideae</taxon>
        <taxon>Orchidinae</taxon>
        <taxon>Platanthera</taxon>
    </lineage>
</organism>
<dbReference type="EMBL" id="JBBWWQ010000002">
    <property type="protein sequence ID" value="KAK8954594.1"/>
    <property type="molecule type" value="Genomic_DNA"/>
</dbReference>
<comment type="caution">
    <text evidence="1">The sequence shown here is derived from an EMBL/GenBank/DDBJ whole genome shotgun (WGS) entry which is preliminary data.</text>
</comment>
<protein>
    <submittedName>
        <fullName evidence="1">Uncharacterized protein</fullName>
    </submittedName>
</protein>
<dbReference type="AlphaFoldDB" id="A0AAP0GEK6"/>
<keyword evidence="2" id="KW-1185">Reference proteome</keyword>
<evidence type="ECO:0000313" key="1">
    <source>
        <dbReference type="EMBL" id="KAK8954594.1"/>
    </source>
</evidence>
<name>A0AAP0GEK6_9ASPA</name>
<reference evidence="1 2" key="1">
    <citation type="journal article" date="2022" name="Nat. Plants">
        <title>Genomes of leafy and leafless Platanthera orchids illuminate the evolution of mycoheterotrophy.</title>
        <authorList>
            <person name="Li M.H."/>
            <person name="Liu K.W."/>
            <person name="Li Z."/>
            <person name="Lu H.C."/>
            <person name="Ye Q.L."/>
            <person name="Zhang D."/>
            <person name="Wang J.Y."/>
            <person name="Li Y.F."/>
            <person name="Zhong Z.M."/>
            <person name="Liu X."/>
            <person name="Yu X."/>
            <person name="Liu D.K."/>
            <person name="Tu X.D."/>
            <person name="Liu B."/>
            <person name="Hao Y."/>
            <person name="Liao X.Y."/>
            <person name="Jiang Y.T."/>
            <person name="Sun W.H."/>
            <person name="Chen J."/>
            <person name="Chen Y.Q."/>
            <person name="Ai Y."/>
            <person name="Zhai J.W."/>
            <person name="Wu S.S."/>
            <person name="Zhou Z."/>
            <person name="Hsiao Y.Y."/>
            <person name="Wu W.L."/>
            <person name="Chen Y.Y."/>
            <person name="Lin Y.F."/>
            <person name="Hsu J.L."/>
            <person name="Li C.Y."/>
            <person name="Wang Z.W."/>
            <person name="Zhao X."/>
            <person name="Zhong W.Y."/>
            <person name="Ma X.K."/>
            <person name="Ma L."/>
            <person name="Huang J."/>
            <person name="Chen G.Z."/>
            <person name="Huang M.Z."/>
            <person name="Huang L."/>
            <person name="Peng D.H."/>
            <person name="Luo Y.B."/>
            <person name="Zou S.Q."/>
            <person name="Chen S.P."/>
            <person name="Lan S."/>
            <person name="Tsai W.C."/>
            <person name="Van de Peer Y."/>
            <person name="Liu Z.J."/>
        </authorList>
    </citation>
    <scope>NUCLEOTIDE SEQUENCE [LARGE SCALE GENOMIC DNA]</scope>
    <source>
        <strain evidence="1">Lor287</strain>
    </source>
</reference>
<gene>
    <name evidence="1" type="ORF">KSP39_PZI002911</name>
</gene>
<dbReference type="Proteomes" id="UP001418222">
    <property type="component" value="Unassembled WGS sequence"/>
</dbReference>
<sequence>MPSRSICLTAFSPQPAYSIRMTMPQPLPSSSTPPHVISTFAPPQSSVTFASTLDLAPTSVPNPAPPSSPPYTKMASLQSAISTAAHPSLSATNTRDTRSGALITLLAAIWPHQDPTMRLPRFRTHDA</sequence>
<accession>A0AAP0GEK6</accession>